<dbReference type="Gene3D" id="3.40.50.2000">
    <property type="entry name" value="Glycogen Phosphorylase B"/>
    <property type="match status" value="2"/>
</dbReference>
<dbReference type="RefSeq" id="WP_145056952.1">
    <property type="nucleotide sequence ID" value="NZ_CP036263.1"/>
</dbReference>
<feature type="domain" description="Glycosyl transferase family 1" evidence="1">
    <location>
        <begin position="216"/>
        <end position="394"/>
    </location>
</feature>
<evidence type="ECO:0000259" key="1">
    <source>
        <dbReference type="Pfam" id="PF00534"/>
    </source>
</evidence>
<dbReference type="AlphaFoldDB" id="A0A517MPZ3"/>
<dbReference type="InterPro" id="IPR001296">
    <property type="entry name" value="Glyco_trans_1"/>
</dbReference>
<dbReference type="OrthoDB" id="232381at2"/>
<accession>A0A517MPZ3</accession>
<name>A0A517MPZ3_9BACT</name>
<dbReference type="EMBL" id="CP036263">
    <property type="protein sequence ID" value="QDS96955.1"/>
    <property type="molecule type" value="Genomic_DNA"/>
</dbReference>
<evidence type="ECO:0000313" key="3">
    <source>
        <dbReference type="Proteomes" id="UP000319852"/>
    </source>
</evidence>
<dbReference type="CDD" id="cd03801">
    <property type="entry name" value="GT4_PimA-like"/>
    <property type="match status" value="1"/>
</dbReference>
<evidence type="ECO:0000313" key="2">
    <source>
        <dbReference type="EMBL" id="QDS96955.1"/>
    </source>
</evidence>
<dbReference type="Proteomes" id="UP000319852">
    <property type="component" value="Chromosome"/>
</dbReference>
<keyword evidence="3" id="KW-1185">Reference proteome</keyword>
<sequence>MRAVAFLPESEAMEAGVSELKVTIAYVHHGTGVGGAPLSLANIISSLDKKRFRAVVFCLQSAACDLFRNAGAQVIIVPHIPTFRHTTAGSTSPVSPKFWLARVRNCLAQDTWRRHFAAVNPAIIHFNSITLTPLLSTAKQSTTNVVVSIRETAVPGTFGFRRRYTKYMLNKYARAIHFISEFDKQLHGLKTPICKVIRNWVDFKLFVRTADGTNVRTSLGIGAGQTVVLTLGGVTRIKGTEVFLKAASLLKHRKDITFLVVGLDLDKIANTSPLKRAVKKLLGYGHGAVLHKIFSNSELTQNTICCKHRSDIPDIIAASDMVVFSAIRPHQARPSFEAGAMAKPIIASHFDCLKESITDHVNGIFFPPHDSQALAKAISELADSKSLTTSMGSKNWKHAVAMHNKDINCSQVIELYEQCLRTADEREKTDNAQEATAS</sequence>
<dbReference type="SUPFAM" id="SSF53756">
    <property type="entry name" value="UDP-Glycosyltransferase/glycogen phosphorylase"/>
    <property type="match status" value="1"/>
</dbReference>
<gene>
    <name evidence="2" type="ORF">HG15A2_02140</name>
</gene>
<dbReference type="Pfam" id="PF00534">
    <property type="entry name" value="Glycos_transf_1"/>
    <property type="match status" value="1"/>
</dbReference>
<dbReference type="PANTHER" id="PTHR12526">
    <property type="entry name" value="GLYCOSYLTRANSFERASE"/>
    <property type="match status" value="1"/>
</dbReference>
<protein>
    <submittedName>
        <fullName evidence="2">Putative glycosyl transferase</fullName>
    </submittedName>
</protein>
<organism evidence="2 3">
    <name type="scientific">Adhaeretor mobilis</name>
    <dbReference type="NCBI Taxonomy" id="1930276"/>
    <lineage>
        <taxon>Bacteria</taxon>
        <taxon>Pseudomonadati</taxon>
        <taxon>Planctomycetota</taxon>
        <taxon>Planctomycetia</taxon>
        <taxon>Pirellulales</taxon>
        <taxon>Lacipirellulaceae</taxon>
        <taxon>Adhaeretor</taxon>
    </lineage>
</organism>
<proteinExistence type="predicted"/>
<dbReference type="KEGG" id="amob:HG15A2_02140"/>
<reference evidence="2 3" key="1">
    <citation type="submission" date="2019-02" db="EMBL/GenBank/DDBJ databases">
        <title>Deep-cultivation of Planctomycetes and their phenomic and genomic characterization uncovers novel biology.</title>
        <authorList>
            <person name="Wiegand S."/>
            <person name="Jogler M."/>
            <person name="Boedeker C."/>
            <person name="Pinto D."/>
            <person name="Vollmers J."/>
            <person name="Rivas-Marin E."/>
            <person name="Kohn T."/>
            <person name="Peeters S.H."/>
            <person name="Heuer A."/>
            <person name="Rast P."/>
            <person name="Oberbeckmann S."/>
            <person name="Bunk B."/>
            <person name="Jeske O."/>
            <person name="Meyerdierks A."/>
            <person name="Storesund J.E."/>
            <person name="Kallscheuer N."/>
            <person name="Luecker S."/>
            <person name="Lage O.M."/>
            <person name="Pohl T."/>
            <person name="Merkel B.J."/>
            <person name="Hornburger P."/>
            <person name="Mueller R.-W."/>
            <person name="Bruemmer F."/>
            <person name="Labrenz M."/>
            <person name="Spormann A.M."/>
            <person name="Op den Camp H."/>
            <person name="Overmann J."/>
            <person name="Amann R."/>
            <person name="Jetten M.S.M."/>
            <person name="Mascher T."/>
            <person name="Medema M.H."/>
            <person name="Devos D.P."/>
            <person name="Kaster A.-K."/>
            <person name="Ovreas L."/>
            <person name="Rohde M."/>
            <person name="Galperin M.Y."/>
            <person name="Jogler C."/>
        </authorList>
    </citation>
    <scope>NUCLEOTIDE SEQUENCE [LARGE SCALE GENOMIC DNA]</scope>
    <source>
        <strain evidence="2 3">HG15A2</strain>
    </source>
</reference>
<dbReference type="GO" id="GO:0016757">
    <property type="term" value="F:glycosyltransferase activity"/>
    <property type="evidence" value="ECO:0007669"/>
    <property type="project" value="InterPro"/>
</dbReference>
<keyword evidence="2" id="KW-0808">Transferase</keyword>